<dbReference type="FunFam" id="3.40.640.10:FF:000021">
    <property type="entry name" value="Glutamate-1-semialdehyde 2,1-aminomutase"/>
    <property type="match status" value="1"/>
</dbReference>
<keyword evidence="7" id="KW-0627">Porphyrin biosynthesis</keyword>
<dbReference type="PANTHER" id="PTHR43713">
    <property type="entry name" value="GLUTAMATE-1-SEMIALDEHYDE 2,1-AMINOMUTASE"/>
    <property type="match status" value="1"/>
</dbReference>
<dbReference type="Gene3D" id="3.90.1150.10">
    <property type="entry name" value="Aspartate Aminotransferase, domain 1"/>
    <property type="match status" value="1"/>
</dbReference>
<evidence type="ECO:0000256" key="1">
    <source>
        <dbReference type="ARBA" id="ARBA00001933"/>
    </source>
</evidence>
<dbReference type="HAMAP" id="MF_00375">
    <property type="entry name" value="HemL_aminotrans_3"/>
    <property type="match status" value="1"/>
</dbReference>
<comment type="similarity">
    <text evidence="3">Belongs to the class-III pyridoxal-phosphate-dependent aminotransferase family. HemL subfamily.</text>
</comment>
<keyword evidence="5" id="KW-0663">Pyridoxal phosphate</keyword>
<dbReference type="NCBIfam" id="TIGR00713">
    <property type="entry name" value="hemL"/>
    <property type="match status" value="1"/>
</dbReference>
<dbReference type="PROSITE" id="PS00600">
    <property type="entry name" value="AA_TRANSFER_CLASS_3"/>
    <property type="match status" value="1"/>
</dbReference>
<dbReference type="EMBL" id="LAZR01043532">
    <property type="protein sequence ID" value="KKL06844.1"/>
    <property type="molecule type" value="Genomic_DNA"/>
</dbReference>
<evidence type="ECO:0000256" key="5">
    <source>
        <dbReference type="ARBA" id="ARBA00022898"/>
    </source>
</evidence>
<dbReference type="GO" id="GO:0042286">
    <property type="term" value="F:glutamate-1-semialdehyde 2,1-aminomutase activity"/>
    <property type="evidence" value="ECO:0007669"/>
    <property type="project" value="UniProtKB-EC"/>
</dbReference>
<gene>
    <name evidence="8" type="ORF">LCGC14_2591980</name>
</gene>
<dbReference type="SUPFAM" id="SSF53383">
    <property type="entry name" value="PLP-dependent transferases"/>
    <property type="match status" value="1"/>
</dbReference>
<dbReference type="UniPathway" id="UPA00251">
    <property type="reaction ID" value="UER00317"/>
</dbReference>
<comment type="cofactor">
    <cofactor evidence="1">
        <name>pyridoxal 5'-phosphate</name>
        <dbReference type="ChEBI" id="CHEBI:597326"/>
    </cofactor>
</comment>
<reference evidence="8" key="1">
    <citation type="journal article" date="2015" name="Nature">
        <title>Complex archaea that bridge the gap between prokaryotes and eukaryotes.</title>
        <authorList>
            <person name="Spang A."/>
            <person name="Saw J.H."/>
            <person name="Jorgensen S.L."/>
            <person name="Zaremba-Niedzwiedzka K."/>
            <person name="Martijn J."/>
            <person name="Lind A.E."/>
            <person name="van Eijk R."/>
            <person name="Schleper C."/>
            <person name="Guy L."/>
            <person name="Ettema T.J."/>
        </authorList>
    </citation>
    <scope>NUCLEOTIDE SEQUENCE</scope>
</reference>
<comment type="caution">
    <text evidence="8">The sequence shown here is derived from an EMBL/GenBank/DDBJ whole genome shotgun (WGS) entry which is preliminary data.</text>
</comment>
<evidence type="ECO:0000256" key="3">
    <source>
        <dbReference type="ARBA" id="ARBA00008981"/>
    </source>
</evidence>
<dbReference type="AlphaFoldDB" id="A0A0F9ABD0"/>
<dbReference type="InterPro" id="IPR004639">
    <property type="entry name" value="4pyrrol_synth_GluAld_NH2Trfase"/>
</dbReference>
<dbReference type="NCBIfam" id="NF000818">
    <property type="entry name" value="PRK00062.1"/>
    <property type="match status" value="1"/>
</dbReference>
<dbReference type="GO" id="GO:0008483">
    <property type="term" value="F:transaminase activity"/>
    <property type="evidence" value="ECO:0007669"/>
    <property type="project" value="InterPro"/>
</dbReference>
<feature type="non-terminal residue" evidence="8">
    <location>
        <position position="396"/>
    </location>
</feature>
<sequence length="396" mass="43366">MKMMARLYREAQRYIPGGGNSPVRAFKAVGGEPLFIEKGIGSKLYDVDGCEYVDYVLSWGPLILGHGHPQVIKKVKGALEKGTSFGAPTCGETELARMMVQAVPGIEKVRLVNSGTEAVMSAIRLARGYTGRDKIVKFEGCYHGHADYLLVKAGSGATTFGFPDSAGVPHDFTRNTILLPYNDIPAMQRVIRENHPEIAAVIVEPVAGNMGVVLPEDGFLQKLRDITKKYGIVLIFDEVITGFRISYGGAQQYFAVIPDLTCLGKIIGGGFPVGAYGGKKEIMDCLSPLGAVYQAGTLSGNPIAVVAGIETLKILSQAGIYEKIERRTKELVESLRENAKKLRVDIHINQIGSMFTLFFSSDEVYDYKSAKKSDQKKFAQYFQGMLRERVYLPCSQ</sequence>
<evidence type="ECO:0000256" key="2">
    <source>
        <dbReference type="ARBA" id="ARBA00004819"/>
    </source>
</evidence>
<dbReference type="Gene3D" id="3.40.640.10">
    <property type="entry name" value="Type I PLP-dependent aspartate aminotransferase-like (Major domain)"/>
    <property type="match status" value="1"/>
</dbReference>
<dbReference type="EC" id="5.4.3.8" evidence="4"/>
<accession>A0A0F9ABD0</accession>
<dbReference type="Pfam" id="PF00202">
    <property type="entry name" value="Aminotran_3"/>
    <property type="match status" value="1"/>
</dbReference>
<dbReference type="InterPro" id="IPR015422">
    <property type="entry name" value="PyrdxlP-dep_Trfase_small"/>
</dbReference>
<dbReference type="InterPro" id="IPR005814">
    <property type="entry name" value="Aminotrans_3"/>
</dbReference>
<dbReference type="InterPro" id="IPR049704">
    <property type="entry name" value="Aminotrans_3_PPA_site"/>
</dbReference>
<evidence type="ECO:0000313" key="8">
    <source>
        <dbReference type="EMBL" id="KKL06844.1"/>
    </source>
</evidence>
<dbReference type="GO" id="GO:0006782">
    <property type="term" value="P:protoporphyrinogen IX biosynthetic process"/>
    <property type="evidence" value="ECO:0007669"/>
    <property type="project" value="UniProtKB-UniPathway"/>
</dbReference>
<evidence type="ECO:0000256" key="7">
    <source>
        <dbReference type="ARBA" id="ARBA00023244"/>
    </source>
</evidence>
<dbReference type="PANTHER" id="PTHR43713:SF3">
    <property type="entry name" value="GLUTAMATE-1-SEMIALDEHYDE 2,1-AMINOMUTASE 1, CHLOROPLASTIC-RELATED"/>
    <property type="match status" value="1"/>
</dbReference>
<dbReference type="CDD" id="cd00610">
    <property type="entry name" value="OAT_like"/>
    <property type="match status" value="1"/>
</dbReference>
<proteinExistence type="inferred from homology"/>
<organism evidence="8">
    <name type="scientific">marine sediment metagenome</name>
    <dbReference type="NCBI Taxonomy" id="412755"/>
    <lineage>
        <taxon>unclassified sequences</taxon>
        <taxon>metagenomes</taxon>
        <taxon>ecological metagenomes</taxon>
    </lineage>
</organism>
<comment type="pathway">
    <text evidence="2">Porphyrin-containing compound metabolism; protoporphyrin-IX biosynthesis; 5-aminolevulinate from L-glutamyl-tRNA(Glu): step 2/2.</text>
</comment>
<keyword evidence="6" id="KW-0413">Isomerase</keyword>
<evidence type="ECO:0000256" key="4">
    <source>
        <dbReference type="ARBA" id="ARBA00012143"/>
    </source>
</evidence>
<evidence type="ECO:0000256" key="6">
    <source>
        <dbReference type="ARBA" id="ARBA00023235"/>
    </source>
</evidence>
<name>A0A0F9ABD0_9ZZZZ</name>
<dbReference type="InterPro" id="IPR015424">
    <property type="entry name" value="PyrdxlP-dep_Trfase"/>
</dbReference>
<dbReference type="InterPro" id="IPR015421">
    <property type="entry name" value="PyrdxlP-dep_Trfase_major"/>
</dbReference>
<dbReference type="GO" id="GO:0030170">
    <property type="term" value="F:pyridoxal phosphate binding"/>
    <property type="evidence" value="ECO:0007669"/>
    <property type="project" value="InterPro"/>
</dbReference>
<protein>
    <recommendedName>
        <fullName evidence="4">glutamate-1-semialdehyde 2,1-aminomutase</fullName>
        <ecNumber evidence="4">5.4.3.8</ecNumber>
    </recommendedName>
</protein>